<dbReference type="PATRIC" id="fig|1128398.3.peg.193"/>
<reference evidence="16 17" key="1">
    <citation type="journal article" date="2012" name="PLoS ONE">
        <title>The purine-utilizing bacterium Clostridium acidurici 9a: a genome-guided metabolic reconsideration.</title>
        <authorList>
            <person name="Hartwich K."/>
            <person name="Poehlein A."/>
            <person name="Daniel R."/>
        </authorList>
    </citation>
    <scope>NUCLEOTIDE SEQUENCE [LARGE SCALE GENOMIC DNA]</scope>
    <source>
        <strain evidence="17">ATCC 7906 / DSM 604 / BCRC 14475 / CIP 104303 / KCTC 5404 / NCIMB 10678 / 9a</strain>
    </source>
</reference>
<keyword evidence="7 13" id="KW-0819">tRNA processing</keyword>
<dbReference type="GO" id="GO:0003725">
    <property type="term" value="F:double-stranded RNA binding"/>
    <property type="evidence" value="ECO:0007669"/>
    <property type="project" value="UniProtKB-UniRule"/>
</dbReference>
<keyword evidence="10 13" id="KW-0067">ATP-binding</keyword>
<evidence type="ECO:0000256" key="10">
    <source>
        <dbReference type="ARBA" id="ARBA00022840"/>
    </source>
</evidence>
<keyword evidence="9 13" id="KW-0547">Nucleotide-binding</keyword>
<feature type="domain" description="YrdC-like" evidence="15">
    <location>
        <begin position="1"/>
        <end position="184"/>
    </location>
</feature>
<dbReference type="Proteomes" id="UP000006094">
    <property type="component" value="Chromosome"/>
</dbReference>
<evidence type="ECO:0000256" key="11">
    <source>
        <dbReference type="ARBA" id="ARBA00029774"/>
    </source>
</evidence>
<evidence type="ECO:0000256" key="8">
    <source>
        <dbReference type="ARBA" id="ARBA00022695"/>
    </source>
</evidence>
<dbReference type="PIRSF" id="PIRSF004930">
    <property type="entry name" value="Tln_factor_SUA5"/>
    <property type="match status" value="1"/>
</dbReference>
<dbReference type="AlphaFoldDB" id="K0AWZ7"/>
<feature type="binding site" evidence="14">
    <location>
        <position position="126"/>
    </location>
    <ligand>
        <name>L-threonine</name>
        <dbReference type="ChEBI" id="CHEBI:57926"/>
    </ligand>
</feature>
<evidence type="ECO:0000256" key="3">
    <source>
        <dbReference type="ARBA" id="ARBA00012584"/>
    </source>
</evidence>
<dbReference type="KEGG" id="cad:Curi_c01900"/>
<dbReference type="InterPro" id="IPR050156">
    <property type="entry name" value="TC-AMP_synthase_SUA5"/>
</dbReference>
<dbReference type="STRING" id="1128398.Curi_c01900"/>
<evidence type="ECO:0000256" key="4">
    <source>
        <dbReference type="ARBA" id="ARBA00015492"/>
    </source>
</evidence>
<dbReference type="SUPFAM" id="SSF55821">
    <property type="entry name" value="YrdC/RibB"/>
    <property type="match status" value="1"/>
</dbReference>
<feature type="binding site" evidence="14">
    <location>
        <position position="221"/>
    </location>
    <ligand>
        <name>ATP</name>
        <dbReference type="ChEBI" id="CHEBI:30616"/>
    </ligand>
</feature>
<dbReference type="EC" id="2.7.7.87" evidence="3 13"/>
<feature type="binding site" evidence="14">
    <location>
        <position position="166"/>
    </location>
    <ligand>
        <name>L-threonine</name>
        <dbReference type="ChEBI" id="CHEBI:57926"/>
    </ligand>
</feature>
<evidence type="ECO:0000313" key="17">
    <source>
        <dbReference type="Proteomes" id="UP000006094"/>
    </source>
</evidence>
<feature type="binding site" evidence="14">
    <location>
        <position position="43"/>
    </location>
    <ligand>
        <name>ATP</name>
        <dbReference type="ChEBI" id="CHEBI:30616"/>
    </ligand>
</feature>
<dbReference type="NCBIfam" id="TIGR00057">
    <property type="entry name" value="L-threonylcarbamoyladenylate synthase"/>
    <property type="match status" value="1"/>
</dbReference>
<feature type="binding site" evidence="14">
    <location>
        <position position="52"/>
    </location>
    <ligand>
        <name>L-threonine</name>
        <dbReference type="ChEBI" id="CHEBI:57926"/>
    </ligand>
</feature>
<evidence type="ECO:0000256" key="5">
    <source>
        <dbReference type="ARBA" id="ARBA00022490"/>
    </source>
</evidence>
<dbReference type="HOGENOM" id="CLU_031397_0_0_9"/>
<evidence type="ECO:0000256" key="14">
    <source>
        <dbReference type="PIRSR" id="PIRSR004930-1"/>
    </source>
</evidence>
<feature type="binding site" evidence="14">
    <location>
        <position position="20"/>
    </location>
    <ligand>
        <name>L-threonine</name>
        <dbReference type="ChEBI" id="CHEBI:57926"/>
    </ligand>
</feature>
<proteinExistence type="inferred from homology"/>
<dbReference type="Gene3D" id="3.90.870.10">
    <property type="entry name" value="DHBP synthase"/>
    <property type="match status" value="1"/>
</dbReference>
<comment type="function">
    <text evidence="13">Required for the formation of a threonylcarbamoyl group on adenosine at position 37 (t(6)A37) in tRNAs that read codons beginning with adenine.</text>
</comment>
<dbReference type="eggNOG" id="COG0009">
    <property type="taxonomic scope" value="Bacteria"/>
</dbReference>
<dbReference type="Gene3D" id="3.40.50.11030">
    <property type="entry name" value="Threonylcarbamoyl-AMP synthase, C-terminal domain"/>
    <property type="match status" value="1"/>
</dbReference>
<dbReference type="Pfam" id="PF03481">
    <property type="entry name" value="Sua5_C"/>
    <property type="match status" value="1"/>
</dbReference>
<dbReference type="PROSITE" id="PS51163">
    <property type="entry name" value="YRDC"/>
    <property type="match status" value="1"/>
</dbReference>
<feature type="binding site" evidence="14">
    <location>
        <position position="47"/>
    </location>
    <ligand>
        <name>ATP</name>
        <dbReference type="ChEBI" id="CHEBI:30616"/>
    </ligand>
</feature>
<evidence type="ECO:0000256" key="7">
    <source>
        <dbReference type="ARBA" id="ARBA00022694"/>
    </source>
</evidence>
<evidence type="ECO:0000256" key="13">
    <source>
        <dbReference type="PIRNR" id="PIRNR004930"/>
    </source>
</evidence>
<feature type="binding site" evidence="14">
    <location>
        <position position="102"/>
    </location>
    <ligand>
        <name>ATP</name>
        <dbReference type="ChEBI" id="CHEBI:30616"/>
    </ligand>
</feature>
<dbReference type="InterPro" id="IPR006070">
    <property type="entry name" value="Sua5-like_dom"/>
</dbReference>
<dbReference type="PANTHER" id="PTHR17490:SF16">
    <property type="entry name" value="THREONYLCARBAMOYL-AMP SYNTHASE"/>
    <property type="match status" value="1"/>
</dbReference>
<feature type="binding site" evidence="14">
    <location>
        <position position="180"/>
    </location>
    <ligand>
        <name>ATP</name>
        <dbReference type="ChEBI" id="CHEBI:30616"/>
    </ligand>
</feature>
<dbReference type="GO" id="GO:0005524">
    <property type="term" value="F:ATP binding"/>
    <property type="evidence" value="ECO:0007669"/>
    <property type="project" value="UniProtKB-UniRule"/>
</dbReference>
<dbReference type="EMBL" id="CP003326">
    <property type="protein sequence ID" value="AFS77270.1"/>
    <property type="molecule type" value="Genomic_DNA"/>
</dbReference>
<keyword evidence="5 13" id="KW-0963">Cytoplasm</keyword>
<dbReference type="InterPro" id="IPR010923">
    <property type="entry name" value="T(6)A37_SUA5"/>
</dbReference>
<evidence type="ECO:0000256" key="12">
    <source>
        <dbReference type="ARBA" id="ARBA00048366"/>
    </source>
</evidence>
<dbReference type="InterPro" id="IPR005145">
    <property type="entry name" value="Sua5_C"/>
</dbReference>
<keyword evidence="17" id="KW-1185">Reference proteome</keyword>
<dbReference type="PANTHER" id="PTHR17490">
    <property type="entry name" value="SUA5"/>
    <property type="match status" value="1"/>
</dbReference>
<name>K0AWZ7_GOTA9</name>
<evidence type="ECO:0000256" key="2">
    <source>
        <dbReference type="ARBA" id="ARBA00007663"/>
    </source>
</evidence>
<dbReference type="InterPro" id="IPR038385">
    <property type="entry name" value="Sua5/YwlC_C"/>
</dbReference>
<comment type="similarity">
    <text evidence="2 13">Belongs to the SUA5 family.</text>
</comment>
<dbReference type="GO" id="GO:0061710">
    <property type="term" value="F:L-threonylcarbamoyladenylate synthase"/>
    <property type="evidence" value="ECO:0007669"/>
    <property type="project" value="UniProtKB-EC"/>
</dbReference>
<dbReference type="OrthoDB" id="9814580at2"/>
<dbReference type="FunFam" id="3.40.50.11030:FF:000001">
    <property type="entry name" value="Threonylcarbamoyl-AMP synthase"/>
    <property type="match status" value="1"/>
</dbReference>
<evidence type="ECO:0000256" key="9">
    <source>
        <dbReference type="ARBA" id="ARBA00022741"/>
    </source>
</evidence>
<protein>
    <recommendedName>
        <fullName evidence="4 13">Threonylcarbamoyl-AMP synthase</fullName>
        <shortName evidence="13">TC-AMP synthase</shortName>
        <ecNumber evidence="3 13">2.7.7.87</ecNumber>
    </recommendedName>
    <alternativeName>
        <fullName evidence="11 13">L-threonylcarbamoyladenylate synthase</fullName>
    </alternativeName>
</protein>
<dbReference type="GO" id="GO:0006450">
    <property type="term" value="P:regulation of translational fidelity"/>
    <property type="evidence" value="ECO:0007669"/>
    <property type="project" value="TreeGrafter"/>
</dbReference>
<comment type="catalytic activity">
    <reaction evidence="12 13">
        <text>L-threonine + hydrogencarbonate + ATP = L-threonylcarbamoyladenylate + diphosphate + H2O</text>
        <dbReference type="Rhea" id="RHEA:36407"/>
        <dbReference type="ChEBI" id="CHEBI:15377"/>
        <dbReference type="ChEBI" id="CHEBI:17544"/>
        <dbReference type="ChEBI" id="CHEBI:30616"/>
        <dbReference type="ChEBI" id="CHEBI:33019"/>
        <dbReference type="ChEBI" id="CHEBI:57926"/>
        <dbReference type="ChEBI" id="CHEBI:73682"/>
        <dbReference type="EC" id="2.7.7.87"/>
    </reaction>
</comment>
<evidence type="ECO:0000313" key="16">
    <source>
        <dbReference type="EMBL" id="AFS77270.1"/>
    </source>
</evidence>
<sequence>MKEASQVIKEGGLVAFPTETVYGLGANALDENAVSKIFKAKGRPSDNPLIVHICDVNQLDDLVEEIPERAKILMEKFWPGSLTLLFKKSQLVPLKTSGGLDTVAIRMPDNKIALELIKQSNLPIAAPSANTSGKPSPTNPSHVMEDLEGKIDVLVDGGNTGVGLESTVLDISTEIPVILRPGGITLEDLLLIFPKVEYDPALENNNQDITPRSPGQKYRHYSPKAMMKIFSGNSENVYNEIQKLSNEYVKEGYKVGIMITSESKDRYSCENTIVMGDKKNPQTIATNLFHILRQFDKLNVDIIIAEGVEESGIGKAIMNRMKKAAGGDITYV</sequence>
<dbReference type="FunFam" id="3.90.870.10:FF:000008">
    <property type="entry name" value="Threonylcarbamoyl-AMP synthase"/>
    <property type="match status" value="1"/>
</dbReference>
<dbReference type="GO" id="GO:0000049">
    <property type="term" value="F:tRNA binding"/>
    <property type="evidence" value="ECO:0007669"/>
    <property type="project" value="TreeGrafter"/>
</dbReference>
<dbReference type="GO" id="GO:0005737">
    <property type="term" value="C:cytoplasm"/>
    <property type="evidence" value="ECO:0007669"/>
    <property type="project" value="UniProtKB-SubCell"/>
</dbReference>
<evidence type="ECO:0000259" key="15">
    <source>
        <dbReference type="PROSITE" id="PS51163"/>
    </source>
</evidence>
<keyword evidence="8 13" id="KW-0548">Nucleotidyltransferase</keyword>
<gene>
    <name evidence="16" type="ordered locus">Curi_c01900</name>
</gene>
<dbReference type="GO" id="GO:0008033">
    <property type="term" value="P:tRNA processing"/>
    <property type="evidence" value="ECO:0007669"/>
    <property type="project" value="UniProtKB-KW"/>
</dbReference>
<feature type="binding site" evidence="14">
    <location>
        <position position="136"/>
    </location>
    <ligand>
        <name>ATP</name>
        <dbReference type="ChEBI" id="CHEBI:30616"/>
    </ligand>
</feature>
<evidence type="ECO:0000256" key="6">
    <source>
        <dbReference type="ARBA" id="ARBA00022679"/>
    </source>
</evidence>
<accession>K0AWZ7</accession>
<comment type="subcellular location">
    <subcellularLocation>
        <location evidence="1 13">Cytoplasm</location>
    </subcellularLocation>
</comment>
<keyword evidence="6 13" id="KW-0808">Transferase</keyword>
<feature type="binding site" evidence="14">
    <location>
        <position position="128"/>
    </location>
    <ligand>
        <name>ATP</name>
        <dbReference type="ChEBI" id="CHEBI:30616"/>
    </ligand>
</feature>
<dbReference type="Pfam" id="PF01300">
    <property type="entry name" value="Sua5_yciO_yrdC"/>
    <property type="match status" value="1"/>
</dbReference>
<evidence type="ECO:0000256" key="1">
    <source>
        <dbReference type="ARBA" id="ARBA00004496"/>
    </source>
</evidence>
<dbReference type="InterPro" id="IPR017945">
    <property type="entry name" value="DHBP_synth_RibB-like_a/b_dom"/>
</dbReference>
<organism evidence="16 17">
    <name type="scientific">Gottschalkia acidurici (strain ATCC 7906 / DSM 604 / BCRC 14475 / CIP 104303 / KCTC 5404 / NCIMB 10678 / 9a)</name>
    <name type="common">Clostridium acidurici</name>
    <dbReference type="NCBI Taxonomy" id="1128398"/>
    <lineage>
        <taxon>Bacteria</taxon>
        <taxon>Bacillati</taxon>
        <taxon>Bacillota</taxon>
        <taxon>Tissierellia</taxon>
        <taxon>Tissierellales</taxon>
        <taxon>Gottschalkiaceae</taxon>
        <taxon>Gottschalkia</taxon>
    </lineage>
</organism>
<feature type="binding site" evidence="14">
    <location>
        <position position="106"/>
    </location>
    <ligand>
        <name>L-threonine</name>
        <dbReference type="ChEBI" id="CHEBI:57926"/>
    </ligand>
</feature>